<gene>
    <name evidence="1" type="ORF">Q73A0000_09885</name>
</gene>
<name>A0A7M2Y954_9FLAO</name>
<evidence type="ECO:0000313" key="1">
    <source>
        <dbReference type="EMBL" id="QOW10661.1"/>
    </source>
</evidence>
<proteinExistence type="predicted"/>
<dbReference type="EMBL" id="CP040442">
    <property type="protein sequence ID" value="QOW10661.1"/>
    <property type="molecule type" value="Genomic_DNA"/>
</dbReference>
<sequence>MKNLLIIAISALTLVSCSSKKGIADEETLPKDIALKPDNQFSQDEEQLQMKNLITKIDSLISTETCSDATEWKFTAIGAKACGGPSSYIAYPTKLENEILPKVTQFTSMQSAFNTKYKIMSDCAMVLPPTEIKCEDGKVVLVGDQPEKKEAE</sequence>
<protein>
    <recommendedName>
        <fullName evidence="3">Lipoprotein</fullName>
    </recommendedName>
</protein>
<organism evidence="1 2">
    <name type="scientific">Kaistella flava</name>
    <name type="common">ex Peng et al. 2021</name>
    <dbReference type="NCBI Taxonomy" id="2038776"/>
    <lineage>
        <taxon>Bacteria</taxon>
        <taxon>Pseudomonadati</taxon>
        <taxon>Bacteroidota</taxon>
        <taxon>Flavobacteriia</taxon>
        <taxon>Flavobacteriales</taxon>
        <taxon>Weeksellaceae</taxon>
        <taxon>Chryseobacterium group</taxon>
        <taxon>Kaistella</taxon>
    </lineage>
</organism>
<dbReference type="RefSeq" id="WP_193810825.1">
    <property type="nucleotide sequence ID" value="NZ_CP040442.1"/>
</dbReference>
<dbReference type="KEGG" id="kfa:Q73A0000_09885"/>
<dbReference type="AlphaFoldDB" id="A0A7M2Y954"/>
<accession>A0A7M2Y954</accession>
<dbReference type="PROSITE" id="PS51257">
    <property type="entry name" value="PROKAR_LIPOPROTEIN"/>
    <property type="match status" value="1"/>
</dbReference>
<dbReference type="Proteomes" id="UP000594195">
    <property type="component" value="Chromosome"/>
</dbReference>
<reference evidence="1 2" key="1">
    <citation type="submission" date="2019-05" db="EMBL/GenBank/DDBJ databases">
        <title>Chryseobacterium sp. isolated from King George Island, maritime Antarctica.</title>
        <authorList>
            <person name="Peng X."/>
        </authorList>
    </citation>
    <scope>NUCLEOTIDE SEQUENCE [LARGE SCALE GENOMIC DNA]</scope>
    <source>
        <strain evidence="1 2">7-3A</strain>
    </source>
</reference>
<evidence type="ECO:0000313" key="2">
    <source>
        <dbReference type="Proteomes" id="UP000594195"/>
    </source>
</evidence>
<evidence type="ECO:0008006" key="3">
    <source>
        <dbReference type="Google" id="ProtNLM"/>
    </source>
</evidence>
<keyword evidence="2" id="KW-1185">Reference proteome</keyword>